<feature type="region of interest" description="Disordered" evidence="1">
    <location>
        <begin position="54"/>
        <end position="104"/>
    </location>
</feature>
<keyword evidence="4" id="KW-1185">Reference proteome</keyword>
<organism evidence="3 4">
    <name type="scientific">Dysgonomonas alginatilytica</name>
    <dbReference type="NCBI Taxonomy" id="1605892"/>
    <lineage>
        <taxon>Bacteria</taxon>
        <taxon>Pseudomonadati</taxon>
        <taxon>Bacteroidota</taxon>
        <taxon>Bacteroidia</taxon>
        <taxon>Bacteroidales</taxon>
        <taxon>Dysgonomonadaceae</taxon>
        <taxon>Dysgonomonas</taxon>
    </lineage>
</organism>
<feature type="compositionally biased region" description="Polar residues" evidence="1">
    <location>
        <begin position="54"/>
        <end position="68"/>
    </location>
</feature>
<feature type="chain" id="PRO_5015875583" description="Lipoprotein" evidence="2">
    <location>
        <begin position="26"/>
        <end position="104"/>
    </location>
</feature>
<keyword evidence="2" id="KW-0732">Signal</keyword>
<name>A0A2V3PYL7_9BACT</name>
<comment type="caution">
    <text evidence="3">The sequence shown here is derived from an EMBL/GenBank/DDBJ whole genome shotgun (WGS) entry which is preliminary data.</text>
</comment>
<sequence>MKIKCFTFFSLLCSIVFVFSSCSNAEIEDMGLGNTGGSGDPKIESLKNANQVVKNSSDTLISNPQPQVFSAGLGNTGGSGDPKSQFVDTPKESIATDQDSDSIK</sequence>
<evidence type="ECO:0000256" key="2">
    <source>
        <dbReference type="SAM" id="SignalP"/>
    </source>
</evidence>
<evidence type="ECO:0000313" key="4">
    <source>
        <dbReference type="Proteomes" id="UP000247973"/>
    </source>
</evidence>
<reference evidence="3 4" key="1">
    <citation type="submission" date="2018-03" db="EMBL/GenBank/DDBJ databases">
        <title>Genomic Encyclopedia of Archaeal and Bacterial Type Strains, Phase II (KMG-II): from individual species to whole genera.</title>
        <authorList>
            <person name="Goeker M."/>
        </authorList>
    </citation>
    <scope>NUCLEOTIDE SEQUENCE [LARGE SCALE GENOMIC DNA]</scope>
    <source>
        <strain evidence="3 4">DSM 100214</strain>
    </source>
</reference>
<dbReference type="PROSITE" id="PS51257">
    <property type="entry name" value="PROKAR_LIPOPROTEIN"/>
    <property type="match status" value="1"/>
</dbReference>
<evidence type="ECO:0000256" key="1">
    <source>
        <dbReference type="SAM" id="MobiDB-lite"/>
    </source>
</evidence>
<dbReference type="Proteomes" id="UP000247973">
    <property type="component" value="Unassembled WGS sequence"/>
</dbReference>
<dbReference type="EMBL" id="QICL01000004">
    <property type="protein sequence ID" value="PXV66882.1"/>
    <property type="molecule type" value="Genomic_DNA"/>
</dbReference>
<evidence type="ECO:0000313" key="3">
    <source>
        <dbReference type="EMBL" id="PXV66882.1"/>
    </source>
</evidence>
<gene>
    <name evidence="3" type="ORF">CLV62_104143</name>
</gene>
<protein>
    <recommendedName>
        <fullName evidence="5">Lipoprotein</fullName>
    </recommendedName>
</protein>
<proteinExistence type="predicted"/>
<evidence type="ECO:0008006" key="5">
    <source>
        <dbReference type="Google" id="ProtNLM"/>
    </source>
</evidence>
<dbReference type="RefSeq" id="WP_110309838.1">
    <property type="nucleotide sequence ID" value="NZ_QICL01000004.1"/>
</dbReference>
<feature type="signal peptide" evidence="2">
    <location>
        <begin position="1"/>
        <end position="25"/>
    </location>
</feature>
<accession>A0A2V3PYL7</accession>
<dbReference type="AlphaFoldDB" id="A0A2V3PYL7"/>